<proteinExistence type="predicted"/>
<evidence type="ECO:0000313" key="2">
    <source>
        <dbReference type="Proteomes" id="UP001476798"/>
    </source>
</evidence>
<comment type="caution">
    <text evidence="1">The sequence shown here is derived from an EMBL/GenBank/DDBJ whole genome shotgun (WGS) entry which is preliminary data.</text>
</comment>
<accession>A0ABV0PA16</accession>
<evidence type="ECO:0000313" key="1">
    <source>
        <dbReference type="EMBL" id="MEQ2180274.1"/>
    </source>
</evidence>
<dbReference type="Proteomes" id="UP001476798">
    <property type="component" value="Unassembled WGS sequence"/>
</dbReference>
<keyword evidence="2" id="KW-1185">Reference proteome</keyword>
<gene>
    <name evidence="1" type="ORF">GOODEAATRI_034280</name>
</gene>
<dbReference type="EMBL" id="JAHRIO010068376">
    <property type="protein sequence ID" value="MEQ2180274.1"/>
    <property type="molecule type" value="Genomic_DNA"/>
</dbReference>
<name>A0ABV0PA16_9TELE</name>
<reference evidence="1 2" key="1">
    <citation type="submission" date="2021-06" db="EMBL/GenBank/DDBJ databases">
        <authorList>
            <person name="Palmer J.M."/>
        </authorList>
    </citation>
    <scope>NUCLEOTIDE SEQUENCE [LARGE SCALE GENOMIC DNA]</scope>
    <source>
        <strain evidence="1 2">GA_2019</strain>
        <tissue evidence="1">Muscle</tissue>
    </source>
</reference>
<sequence>MIQTMCELCIMWKEVFGKTWFIGRADPNTISAFHSCRSPQPSPQQKLSSVMLSGHTEVVGEERYPCVCKAVKRGAEEAASLAAKSALLFPYETTSVEDVCAAHLHTEIAFGKRIAPSRLET</sequence>
<organism evidence="1 2">
    <name type="scientific">Goodea atripinnis</name>
    <dbReference type="NCBI Taxonomy" id="208336"/>
    <lineage>
        <taxon>Eukaryota</taxon>
        <taxon>Metazoa</taxon>
        <taxon>Chordata</taxon>
        <taxon>Craniata</taxon>
        <taxon>Vertebrata</taxon>
        <taxon>Euteleostomi</taxon>
        <taxon>Actinopterygii</taxon>
        <taxon>Neopterygii</taxon>
        <taxon>Teleostei</taxon>
        <taxon>Neoteleostei</taxon>
        <taxon>Acanthomorphata</taxon>
        <taxon>Ovalentaria</taxon>
        <taxon>Atherinomorphae</taxon>
        <taxon>Cyprinodontiformes</taxon>
        <taxon>Goodeidae</taxon>
        <taxon>Goodea</taxon>
    </lineage>
</organism>
<protein>
    <submittedName>
        <fullName evidence="1">Uncharacterized protein</fullName>
    </submittedName>
</protein>